<reference evidence="1 2" key="1">
    <citation type="submission" date="2014-04" db="EMBL/GenBank/DDBJ databases">
        <authorList>
            <consortium name="DOE Joint Genome Institute"/>
            <person name="Kuo A."/>
            <person name="Kohler A."/>
            <person name="Costa M.D."/>
            <person name="Nagy L.G."/>
            <person name="Floudas D."/>
            <person name="Copeland A."/>
            <person name="Barry K.W."/>
            <person name="Cichocki N."/>
            <person name="Veneault-Fourrey C."/>
            <person name="LaButti K."/>
            <person name="Lindquist E.A."/>
            <person name="Lipzen A."/>
            <person name="Lundell T."/>
            <person name="Morin E."/>
            <person name="Murat C."/>
            <person name="Sun H."/>
            <person name="Tunlid A."/>
            <person name="Henrissat B."/>
            <person name="Grigoriev I.V."/>
            <person name="Hibbett D.S."/>
            <person name="Martin F."/>
            <person name="Nordberg H.P."/>
            <person name="Cantor M.N."/>
            <person name="Hua S.X."/>
        </authorList>
    </citation>
    <scope>NUCLEOTIDE SEQUENCE [LARGE SCALE GENOMIC DNA]</scope>
    <source>
        <strain evidence="1 2">Marx 270</strain>
    </source>
</reference>
<evidence type="ECO:0000313" key="2">
    <source>
        <dbReference type="Proteomes" id="UP000054217"/>
    </source>
</evidence>
<evidence type="ECO:0000313" key="1">
    <source>
        <dbReference type="EMBL" id="KIN99098.1"/>
    </source>
</evidence>
<reference evidence="2" key="2">
    <citation type="submission" date="2015-01" db="EMBL/GenBank/DDBJ databases">
        <title>Evolutionary Origins and Diversification of the Mycorrhizal Mutualists.</title>
        <authorList>
            <consortium name="DOE Joint Genome Institute"/>
            <consortium name="Mycorrhizal Genomics Consortium"/>
            <person name="Kohler A."/>
            <person name="Kuo A."/>
            <person name="Nagy L.G."/>
            <person name="Floudas D."/>
            <person name="Copeland A."/>
            <person name="Barry K.W."/>
            <person name="Cichocki N."/>
            <person name="Veneault-Fourrey C."/>
            <person name="LaButti K."/>
            <person name="Lindquist E.A."/>
            <person name="Lipzen A."/>
            <person name="Lundell T."/>
            <person name="Morin E."/>
            <person name="Murat C."/>
            <person name="Riley R."/>
            <person name="Ohm R."/>
            <person name="Sun H."/>
            <person name="Tunlid A."/>
            <person name="Henrissat B."/>
            <person name="Grigoriev I.V."/>
            <person name="Hibbett D.S."/>
            <person name="Martin F."/>
        </authorList>
    </citation>
    <scope>NUCLEOTIDE SEQUENCE [LARGE SCALE GENOMIC DNA]</scope>
    <source>
        <strain evidence="2">Marx 270</strain>
    </source>
</reference>
<dbReference type="AlphaFoldDB" id="A0A0C3NV57"/>
<proteinExistence type="predicted"/>
<dbReference type="Proteomes" id="UP000054217">
    <property type="component" value="Unassembled WGS sequence"/>
</dbReference>
<dbReference type="HOGENOM" id="CLU_2146915_0_0_1"/>
<organism evidence="1 2">
    <name type="scientific">Pisolithus tinctorius Marx 270</name>
    <dbReference type="NCBI Taxonomy" id="870435"/>
    <lineage>
        <taxon>Eukaryota</taxon>
        <taxon>Fungi</taxon>
        <taxon>Dikarya</taxon>
        <taxon>Basidiomycota</taxon>
        <taxon>Agaricomycotina</taxon>
        <taxon>Agaricomycetes</taxon>
        <taxon>Agaricomycetidae</taxon>
        <taxon>Boletales</taxon>
        <taxon>Sclerodermatineae</taxon>
        <taxon>Pisolithaceae</taxon>
        <taxon>Pisolithus</taxon>
    </lineage>
</organism>
<gene>
    <name evidence="1" type="ORF">M404DRAFT_30714</name>
</gene>
<dbReference type="InParanoid" id="A0A0C3NV57"/>
<protein>
    <submittedName>
        <fullName evidence="1">Uncharacterized protein</fullName>
    </submittedName>
</protein>
<accession>A0A0C3NV57</accession>
<name>A0A0C3NV57_PISTI</name>
<sequence>MGGTTSQSAPLQYMPIVKLVVRYIIEQHVMKELLADMEVPWAAEDGEISDLDLEPGEATTMNPVLTKINLWMLHLTPEQLPELLVMQAGTADVFDIGVLFSKPIRAFKKLTL</sequence>
<dbReference type="EMBL" id="KN832008">
    <property type="protein sequence ID" value="KIN99098.1"/>
    <property type="molecule type" value="Genomic_DNA"/>
</dbReference>
<keyword evidence="2" id="KW-1185">Reference proteome</keyword>